<keyword evidence="1" id="KW-0285">Flavoprotein</keyword>
<comment type="caution">
    <text evidence="3">The sequence shown here is derived from an EMBL/GenBank/DDBJ whole genome shotgun (WGS) entry which is preliminary data.</text>
</comment>
<dbReference type="GO" id="GO:0016899">
    <property type="term" value="F:oxidoreductase activity, acting on the CH-OH group of donors, oxygen as acceptor"/>
    <property type="evidence" value="ECO:0007669"/>
    <property type="project" value="InterPro"/>
</dbReference>
<name>A0A7Y0G910_9SPHN</name>
<feature type="domain" description="FAD linked oxidase N-terminal" evidence="2">
    <location>
        <begin position="142"/>
        <end position="208"/>
    </location>
</feature>
<dbReference type="InterPro" id="IPR016169">
    <property type="entry name" value="FAD-bd_PCMH_sub2"/>
</dbReference>
<dbReference type="GO" id="GO:0050660">
    <property type="term" value="F:flavin adenine dinucleotide binding"/>
    <property type="evidence" value="ECO:0007669"/>
    <property type="project" value="InterPro"/>
</dbReference>
<keyword evidence="1" id="KW-0274">FAD</keyword>
<reference evidence="3 4" key="1">
    <citation type="submission" date="2020-04" db="EMBL/GenBank/DDBJ databases">
        <title>Novosphingobium sp. TW-4 isolated from soil.</title>
        <authorList>
            <person name="Dahal R.H."/>
            <person name="Chaudhary D.K."/>
        </authorList>
    </citation>
    <scope>NUCLEOTIDE SEQUENCE [LARGE SCALE GENOMIC DNA]</scope>
    <source>
        <strain evidence="3 4">TW-4</strain>
    </source>
</reference>
<protein>
    <submittedName>
        <fullName evidence="3">FAD-binding protein</fullName>
    </submittedName>
</protein>
<gene>
    <name evidence="3" type="ORF">HHL27_07455</name>
</gene>
<dbReference type="RefSeq" id="WP_169492715.1">
    <property type="nucleotide sequence ID" value="NZ_JABBGM010000002.1"/>
</dbReference>
<dbReference type="Gene3D" id="3.30.465.10">
    <property type="match status" value="1"/>
</dbReference>
<evidence type="ECO:0000256" key="1">
    <source>
        <dbReference type="ARBA" id="ARBA00022827"/>
    </source>
</evidence>
<dbReference type="InterPro" id="IPR006094">
    <property type="entry name" value="Oxid_FAD_bind_N"/>
</dbReference>
<dbReference type="Pfam" id="PF01565">
    <property type="entry name" value="FAD_binding_4"/>
    <property type="match status" value="1"/>
</dbReference>
<dbReference type="Proteomes" id="UP000583556">
    <property type="component" value="Unassembled WGS sequence"/>
</dbReference>
<dbReference type="EMBL" id="JABBGM010000002">
    <property type="protein sequence ID" value="NML93500.1"/>
    <property type="molecule type" value="Genomic_DNA"/>
</dbReference>
<accession>A0A7Y0G910</accession>
<evidence type="ECO:0000259" key="2">
    <source>
        <dbReference type="Pfam" id="PF01565"/>
    </source>
</evidence>
<keyword evidence="4" id="KW-1185">Reference proteome</keyword>
<organism evidence="3 4">
    <name type="scientific">Novosphingobium olei</name>
    <dbReference type="NCBI Taxonomy" id="2728851"/>
    <lineage>
        <taxon>Bacteria</taxon>
        <taxon>Pseudomonadati</taxon>
        <taxon>Pseudomonadota</taxon>
        <taxon>Alphaproteobacteria</taxon>
        <taxon>Sphingomonadales</taxon>
        <taxon>Sphingomonadaceae</taxon>
        <taxon>Novosphingobium</taxon>
    </lineage>
</organism>
<evidence type="ECO:0000313" key="3">
    <source>
        <dbReference type="EMBL" id="NML93500.1"/>
    </source>
</evidence>
<dbReference type="InterPro" id="IPR010031">
    <property type="entry name" value="FAD_lactone_oxidase-like"/>
</dbReference>
<dbReference type="SUPFAM" id="SSF56176">
    <property type="entry name" value="FAD-binding/transporter-associated domain-like"/>
    <property type="match status" value="1"/>
</dbReference>
<proteinExistence type="predicted"/>
<sequence length="611" mass="64425">MPNISYESFAWWSNYHMTVTRPDVADIGATDFANGDLPPGIVELARIHLADIDGLGPLERLGHIAPVLQGYLAHIAERIANPVFVPGVPHQPGVPFAAGMVGTAWSFAPLIGAPMSQLMCGGLSFVGLLPTSHRNSASPYPADRLVIAGGGTRGRELVDWAEPKGLSLPTSGSFLGPTVAGAAATATHGSRLGFGGTQDMIVGIHLVAGPDKHWWIERDGAPVLSDAGIAALADGGTPPEVRRDTALFEAALVHLGAMGIVAGVAIELAQLARYQRFRIDQPLKEDVLDTIARGDFEALARDLGRTERPVFYELTIDPHAPYGPHALHTLYLEPTPAHQAEQGSAERAPIAGEAVVKMASSLFAHGPSEAASQIAAQDAVAASDPVEDLIRALLDNHPSAFDFYRDTGSFGAAGKIWPPQSWGQLHDSDALTGGVPGSLYNASFAIDRSQLRTAIEAICAAVAPLPGTFVFTVRFVSHASGTLAFTRFPETAVIEIDGLSPFICNKAAAHPDASGHPLPPPAVAGLRQLATVLPAGARAVRAALDGASVAFSMHWGKLGDLDSAKVHADYGPVSDPASPLMRWRKARETLLDDFGRSIFWNPAVKQYGVVE</sequence>
<dbReference type="InterPro" id="IPR036318">
    <property type="entry name" value="FAD-bd_PCMH-like_sf"/>
</dbReference>
<evidence type="ECO:0000313" key="4">
    <source>
        <dbReference type="Proteomes" id="UP000583556"/>
    </source>
</evidence>
<dbReference type="PANTHER" id="PTHR43762">
    <property type="entry name" value="L-GULONOLACTONE OXIDASE"/>
    <property type="match status" value="1"/>
</dbReference>
<dbReference type="AlphaFoldDB" id="A0A7Y0G910"/>
<dbReference type="PANTHER" id="PTHR43762:SF1">
    <property type="entry name" value="D-ARABINONO-1,4-LACTONE OXIDASE"/>
    <property type="match status" value="1"/>
</dbReference>